<dbReference type="SUPFAM" id="SSF48295">
    <property type="entry name" value="TrpR-like"/>
    <property type="match status" value="1"/>
</dbReference>
<dbReference type="Proteomes" id="UP001073122">
    <property type="component" value="Unassembled WGS sequence"/>
</dbReference>
<protein>
    <submittedName>
        <fullName evidence="1">Helix-turn-helix domain-containing protein</fullName>
    </submittedName>
</protein>
<comment type="caution">
    <text evidence="1">The sequence shown here is derived from an EMBL/GenBank/DDBJ whole genome shotgun (WGS) entry which is preliminary data.</text>
</comment>
<sequence>MINKPNYKKIFEDIILEKCPERQSELSCYLNKDNFSILEIIDLNKKIFGSTDKEILDFNQRHKSYDSETILKILAYQEDQKLSNLQLANHFKLSRNTVSKWKRLYMKSN</sequence>
<dbReference type="EMBL" id="JAOVZW010000019">
    <property type="protein sequence ID" value="MCX8525371.1"/>
    <property type="molecule type" value="Genomic_DNA"/>
</dbReference>
<accession>A0ABT3XUM2</accession>
<reference evidence="1" key="1">
    <citation type="submission" date="2022-10" db="EMBL/GenBank/DDBJ databases">
        <title>Chryseobacterium sp. nov., a novel bacterial species.</title>
        <authorList>
            <person name="Cao Y."/>
        </authorList>
    </citation>
    <scope>NUCLEOTIDE SEQUENCE</scope>
    <source>
        <strain evidence="1">CCTCC AB2015118</strain>
    </source>
</reference>
<dbReference type="RefSeq" id="WP_267266633.1">
    <property type="nucleotide sequence ID" value="NZ_JAOVZW010000019.1"/>
</dbReference>
<evidence type="ECO:0000313" key="2">
    <source>
        <dbReference type="Proteomes" id="UP001073122"/>
    </source>
</evidence>
<proteinExistence type="predicted"/>
<keyword evidence="2" id="KW-1185">Reference proteome</keyword>
<evidence type="ECO:0000313" key="1">
    <source>
        <dbReference type="EMBL" id="MCX8525371.1"/>
    </source>
</evidence>
<name>A0ABT3XUM2_9FLAO</name>
<organism evidence="1 2">
    <name type="scientific">Chryseobacterium formosus</name>
    <dbReference type="NCBI Taxonomy" id="1537363"/>
    <lineage>
        <taxon>Bacteria</taxon>
        <taxon>Pseudomonadati</taxon>
        <taxon>Bacteroidota</taxon>
        <taxon>Flavobacteriia</taxon>
        <taxon>Flavobacteriales</taxon>
        <taxon>Weeksellaceae</taxon>
        <taxon>Chryseobacterium group</taxon>
        <taxon>Chryseobacterium</taxon>
    </lineage>
</organism>
<dbReference type="InterPro" id="IPR010921">
    <property type="entry name" value="Trp_repressor/repl_initiator"/>
</dbReference>
<gene>
    <name evidence="1" type="ORF">OF897_15740</name>
</gene>